<comment type="subcellular location">
    <subcellularLocation>
        <location evidence="1">Membrane</location>
        <topology evidence="1">Multi-pass membrane protein</topology>
    </subcellularLocation>
</comment>
<feature type="domain" description="Thioredoxin" evidence="7">
    <location>
        <begin position="192"/>
        <end position="324"/>
    </location>
</feature>
<keyword evidence="4 6" id="KW-0472">Membrane</keyword>
<sequence>MLHALSVCLPLILAAVLVASGIAKLRHPDDLAGWAQMGVPRALRRRRLLTLHPWAEIALGLAVALLGRWPGLAAGVIATGLMGVYTVLVARAVRGPEDTSCACFGARKAVTRATVVRNVWLLALAILATFSTWWTPWIGGALSRAAMSGAWGWVLGLVAAAVTTWSVTRDGPTSEPDSGVKESESEELEDLDYVRTRTPAIPLTLADGQVRTLRELSFRTPVLILAVSDTCGACHEVLPRLPGYRELLPEVEIRLLLASSPDRTPLTEAAEPQSLHDPHGYVAETLDGMWGIPAAVLLGADGMLAGGPVVGPDEIDAFIRQMRAELDSARA</sequence>
<protein>
    <recommendedName>
        <fullName evidence="7">Thioredoxin domain-containing protein</fullName>
    </recommendedName>
</protein>
<evidence type="ECO:0000256" key="4">
    <source>
        <dbReference type="ARBA" id="ARBA00023136"/>
    </source>
</evidence>
<feature type="transmembrane region" description="Helical" evidence="6">
    <location>
        <begin position="119"/>
        <end position="138"/>
    </location>
</feature>
<dbReference type="RefSeq" id="WP_062820017.1">
    <property type="nucleotide sequence ID" value="NZ_CP014352.1"/>
</dbReference>
<evidence type="ECO:0000256" key="1">
    <source>
        <dbReference type="ARBA" id="ARBA00004141"/>
    </source>
</evidence>
<dbReference type="Pfam" id="PF07291">
    <property type="entry name" value="MauE"/>
    <property type="match status" value="1"/>
</dbReference>
<evidence type="ECO:0000259" key="7">
    <source>
        <dbReference type="PROSITE" id="PS51352"/>
    </source>
</evidence>
<evidence type="ECO:0000313" key="9">
    <source>
        <dbReference type="EMBL" id="AOZ47557.1"/>
    </source>
</evidence>
<reference evidence="9 11" key="1">
    <citation type="journal article" date="2016" name="Plant Dis.">
        <title>Improved production of propionic acid using genome shuffling.</title>
        <authorList>
            <person name="Luna-Flores C.H."/>
            <person name="Palfreyman R.W."/>
            <person name="Kromer J.O."/>
            <person name="Nielsen L.K."/>
            <person name="Marcellin E."/>
        </authorList>
    </citation>
    <scope>NUCLEOTIDE SEQUENCE [LARGE SCALE GENOMIC DNA]</scope>
    <source>
        <strain evidence="9 11">F3E8</strain>
    </source>
</reference>
<dbReference type="InterPro" id="IPR036249">
    <property type="entry name" value="Thioredoxin-like_sf"/>
</dbReference>
<feature type="transmembrane region" description="Helical" evidence="6">
    <location>
        <begin position="150"/>
        <end position="168"/>
    </location>
</feature>
<proteinExistence type="predicted"/>
<keyword evidence="3 6" id="KW-1133">Transmembrane helix</keyword>
<dbReference type="EMBL" id="CP014352">
    <property type="protein sequence ID" value="AMS06095.1"/>
    <property type="molecule type" value="Genomic_DNA"/>
</dbReference>
<reference evidence="8 10" key="2">
    <citation type="submission" date="2016-02" db="EMBL/GenBank/DDBJ databases">
        <title>Complete Genome Sequence of Propionibacterium acidipropionici ATCC 55737.</title>
        <authorList>
            <person name="Luna Flores C.H."/>
            <person name="Nielsen L.K."/>
            <person name="Marcellin E."/>
        </authorList>
    </citation>
    <scope>NUCLEOTIDE SEQUENCE [LARGE SCALE GENOMIC DNA]</scope>
    <source>
        <strain evidence="8 10">ATCC 55737</strain>
    </source>
</reference>
<evidence type="ECO:0000256" key="6">
    <source>
        <dbReference type="SAM" id="Phobius"/>
    </source>
</evidence>
<gene>
    <name evidence="9" type="ORF">A8L58_13725</name>
    <name evidence="8" type="ORF">AXH35_12275</name>
</gene>
<dbReference type="InterPro" id="IPR013766">
    <property type="entry name" value="Thioredoxin_domain"/>
</dbReference>
<keyword evidence="11" id="KW-1185">Reference proteome</keyword>
<evidence type="ECO:0000313" key="8">
    <source>
        <dbReference type="EMBL" id="AMS06095.1"/>
    </source>
</evidence>
<dbReference type="Proteomes" id="UP000178666">
    <property type="component" value="Chromosome"/>
</dbReference>
<dbReference type="SUPFAM" id="SSF52833">
    <property type="entry name" value="Thioredoxin-like"/>
    <property type="match status" value="1"/>
</dbReference>
<keyword evidence="2 6" id="KW-0812">Transmembrane</keyword>
<dbReference type="PROSITE" id="PS51352">
    <property type="entry name" value="THIOREDOXIN_2"/>
    <property type="match status" value="1"/>
</dbReference>
<evidence type="ECO:0000256" key="2">
    <source>
        <dbReference type="ARBA" id="ARBA00022692"/>
    </source>
</evidence>
<dbReference type="EMBL" id="CP015970">
    <property type="protein sequence ID" value="AOZ47557.1"/>
    <property type="molecule type" value="Genomic_DNA"/>
</dbReference>
<dbReference type="AlphaFoldDB" id="A0AAC8YGD8"/>
<evidence type="ECO:0000256" key="5">
    <source>
        <dbReference type="SAM" id="MobiDB-lite"/>
    </source>
</evidence>
<dbReference type="GO" id="GO:0030416">
    <property type="term" value="P:methylamine metabolic process"/>
    <property type="evidence" value="ECO:0007669"/>
    <property type="project" value="InterPro"/>
</dbReference>
<evidence type="ECO:0000313" key="11">
    <source>
        <dbReference type="Proteomes" id="UP000178666"/>
    </source>
</evidence>
<evidence type="ECO:0000313" key="10">
    <source>
        <dbReference type="Proteomes" id="UP000075221"/>
    </source>
</evidence>
<evidence type="ECO:0000256" key="3">
    <source>
        <dbReference type="ARBA" id="ARBA00022989"/>
    </source>
</evidence>
<dbReference type="GO" id="GO:0016020">
    <property type="term" value="C:membrane"/>
    <property type="evidence" value="ECO:0007669"/>
    <property type="project" value="UniProtKB-SubCell"/>
</dbReference>
<accession>A0AAC8YGD8</accession>
<dbReference type="Proteomes" id="UP000075221">
    <property type="component" value="Chromosome"/>
</dbReference>
<dbReference type="InterPro" id="IPR009908">
    <property type="entry name" value="Methylamine_util_MauE"/>
</dbReference>
<organism evidence="8 10">
    <name type="scientific">Acidipropionibacterium acidipropionici</name>
    <dbReference type="NCBI Taxonomy" id="1748"/>
    <lineage>
        <taxon>Bacteria</taxon>
        <taxon>Bacillati</taxon>
        <taxon>Actinomycetota</taxon>
        <taxon>Actinomycetes</taxon>
        <taxon>Propionibacteriales</taxon>
        <taxon>Propionibacteriaceae</taxon>
        <taxon>Acidipropionibacterium</taxon>
    </lineage>
</organism>
<dbReference type="Gene3D" id="3.40.30.10">
    <property type="entry name" value="Glutaredoxin"/>
    <property type="match status" value="1"/>
</dbReference>
<feature type="transmembrane region" description="Helical" evidence="6">
    <location>
        <begin position="69"/>
        <end position="90"/>
    </location>
</feature>
<name>A0AAC8YGD8_9ACTN</name>
<feature type="region of interest" description="Disordered" evidence="5">
    <location>
        <begin position="169"/>
        <end position="188"/>
    </location>
</feature>